<evidence type="ECO:0000313" key="1">
    <source>
        <dbReference type="EMBL" id="KSW13176.1"/>
    </source>
</evidence>
<protein>
    <recommendedName>
        <fullName evidence="3">Fido domain-containing protein</fullName>
    </recommendedName>
</protein>
<reference evidence="1 2" key="1">
    <citation type="submission" date="2015-10" db="EMBL/GenBank/DDBJ databases">
        <title>Draft Genome of Actinomyces odontolyticus subsp. actinosynbacter strain XH001.</title>
        <authorList>
            <person name="Mclean J.S."/>
            <person name="He X."/>
        </authorList>
    </citation>
    <scope>NUCLEOTIDE SEQUENCE [LARGE SCALE GENOMIC DNA]</scope>
    <source>
        <strain evidence="1 2">XH001</strain>
    </source>
</reference>
<dbReference type="RefSeq" id="WP_060565950.1">
    <property type="nucleotide sequence ID" value="NZ_CP040006.1"/>
</dbReference>
<gene>
    <name evidence="1" type="ORF">APY09_02125</name>
</gene>
<dbReference type="AlphaFoldDB" id="A0A0V8RYU4"/>
<proteinExistence type="predicted"/>
<dbReference type="EMBL" id="LLVT01000001">
    <property type="protein sequence ID" value="KSW13176.1"/>
    <property type="molecule type" value="Genomic_DNA"/>
</dbReference>
<dbReference type="OrthoDB" id="3251981at2"/>
<dbReference type="Proteomes" id="UP000054686">
    <property type="component" value="Unassembled WGS sequence"/>
</dbReference>
<sequence length="278" mass="28677">MSIEALVDPAPAVLRAAAARPDVASAMNEAHAALADLRFSEGLRRGWEEARAEAAVREAAALSIIEGARTSVDDVRALSMADEGGAASDPGAALALGIWRSQWNLASRFPALNTRSQGGARVAPTPLPALIAGLHRDACSGLVAAGLVESRSVAVPADPSLLAPALAYTRVDAPALAVAAALTAHFRFRRVFDPASSVVGGGLARWILVTRGVDPTGVCVPSAYDALDPARAGRELAGWVSADEAGLARWIIHYCAGVVYGAQVGRDVARHVQAGRLS</sequence>
<accession>A0A0V8RYU4</accession>
<organism evidence="1 2">
    <name type="scientific">Schaalia odontolytica</name>
    <dbReference type="NCBI Taxonomy" id="1660"/>
    <lineage>
        <taxon>Bacteria</taxon>
        <taxon>Bacillati</taxon>
        <taxon>Actinomycetota</taxon>
        <taxon>Actinomycetes</taxon>
        <taxon>Actinomycetales</taxon>
        <taxon>Actinomycetaceae</taxon>
        <taxon>Schaalia</taxon>
    </lineage>
</organism>
<comment type="caution">
    <text evidence="1">The sequence shown here is derived from an EMBL/GenBank/DDBJ whole genome shotgun (WGS) entry which is preliminary data.</text>
</comment>
<evidence type="ECO:0008006" key="3">
    <source>
        <dbReference type="Google" id="ProtNLM"/>
    </source>
</evidence>
<name>A0A0V8RYU4_9ACTO</name>
<evidence type="ECO:0000313" key="2">
    <source>
        <dbReference type="Proteomes" id="UP000054686"/>
    </source>
</evidence>